<evidence type="ECO:0000313" key="3">
    <source>
        <dbReference type="Proteomes" id="UP000531216"/>
    </source>
</evidence>
<protein>
    <submittedName>
        <fullName evidence="2">Uncharacterized protein</fullName>
    </submittedName>
</protein>
<feature type="transmembrane region" description="Helical" evidence="1">
    <location>
        <begin position="44"/>
        <end position="64"/>
    </location>
</feature>
<dbReference type="EMBL" id="JACIDO010000011">
    <property type="protein sequence ID" value="MBB3937794.1"/>
    <property type="molecule type" value="Genomic_DNA"/>
</dbReference>
<sequence>MTLVANWRRVLKRAWSLRFIALAFALIAIDVALPAFEEALGLPPRAFAVLSGLCSAAAFVARFVPQPSISEGKQ</sequence>
<evidence type="ECO:0000256" key="1">
    <source>
        <dbReference type="SAM" id="Phobius"/>
    </source>
</evidence>
<dbReference type="InterPro" id="IPR057700">
    <property type="entry name" value="DUF7940"/>
</dbReference>
<name>A0A7W6BXB6_9HYPH</name>
<keyword evidence="3" id="KW-1185">Reference proteome</keyword>
<keyword evidence="1" id="KW-0472">Membrane</keyword>
<dbReference type="OrthoDB" id="7679471at2"/>
<comment type="caution">
    <text evidence="2">The sequence shown here is derived from an EMBL/GenBank/DDBJ whole genome shotgun (WGS) entry which is preliminary data.</text>
</comment>
<organism evidence="2 3">
    <name type="scientific">Aureimonas phyllosphaerae</name>
    <dbReference type="NCBI Taxonomy" id="1166078"/>
    <lineage>
        <taxon>Bacteria</taxon>
        <taxon>Pseudomonadati</taxon>
        <taxon>Pseudomonadota</taxon>
        <taxon>Alphaproteobacteria</taxon>
        <taxon>Hyphomicrobiales</taxon>
        <taxon>Aurantimonadaceae</taxon>
        <taxon>Aureimonas</taxon>
    </lineage>
</organism>
<dbReference type="Proteomes" id="UP000531216">
    <property type="component" value="Unassembled WGS sequence"/>
</dbReference>
<dbReference type="Pfam" id="PF25612">
    <property type="entry name" value="DUF7940"/>
    <property type="match status" value="1"/>
</dbReference>
<proteinExistence type="predicted"/>
<keyword evidence="1" id="KW-1133">Transmembrane helix</keyword>
<dbReference type="RefSeq" id="WP_090966978.1">
    <property type="nucleotide sequence ID" value="NZ_FOOA01000051.1"/>
</dbReference>
<gene>
    <name evidence="2" type="ORF">GGR05_003962</name>
</gene>
<reference evidence="2 3" key="1">
    <citation type="submission" date="2020-08" db="EMBL/GenBank/DDBJ databases">
        <title>Genomic Encyclopedia of Type Strains, Phase IV (KMG-IV): sequencing the most valuable type-strain genomes for metagenomic binning, comparative biology and taxonomic classification.</title>
        <authorList>
            <person name="Goeker M."/>
        </authorList>
    </citation>
    <scope>NUCLEOTIDE SEQUENCE [LARGE SCALE GENOMIC DNA]</scope>
    <source>
        <strain evidence="2 3">DSM 25024</strain>
    </source>
</reference>
<accession>A0A7W6BXB6</accession>
<evidence type="ECO:0000313" key="2">
    <source>
        <dbReference type="EMBL" id="MBB3937794.1"/>
    </source>
</evidence>
<keyword evidence="1" id="KW-0812">Transmembrane</keyword>
<dbReference type="AlphaFoldDB" id="A0A7W6BXB6"/>